<accession>A0ABD2C8Q7</accession>
<name>A0ABD2C8Q7_VESMC</name>
<dbReference type="AlphaFoldDB" id="A0ABD2C8Q7"/>
<proteinExistence type="predicted"/>
<evidence type="ECO:0000313" key="2">
    <source>
        <dbReference type="Proteomes" id="UP001607303"/>
    </source>
</evidence>
<organism evidence="1 2">
    <name type="scientific">Vespula maculifrons</name>
    <name type="common">Eastern yellow jacket</name>
    <name type="synonym">Wasp</name>
    <dbReference type="NCBI Taxonomy" id="7453"/>
    <lineage>
        <taxon>Eukaryota</taxon>
        <taxon>Metazoa</taxon>
        <taxon>Ecdysozoa</taxon>
        <taxon>Arthropoda</taxon>
        <taxon>Hexapoda</taxon>
        <taxon>Insecta</taxon>
        <taxon>Pterygota</taxon>
        <taxon>Neoptera</taxon>
        <taxon>Endopterygota</taxon>
        <taxon>Hymenoptera</taxon>
        <taxon>Apocrita</taxon>
        <taxon>Aculeata</taxon>
        <taxon>Vespoidea</taxon>
        <taxon>Vespidae</taxon>
        <taxon>Vespinae</taxon>
        <taxon>Vespula</taxon>
    </lineage>
</organism>
<keyword evidence="2" id="KW-1185">Reference proteome</keyword>
<reference evidence="1 2" key="1">
    <citation type="journal article" date="2024" name="Ann. Entomol. Soc. Am.">
        <title>Genomic analyses of the southern and eastern yellowjacket wasps (Hymenoptera: Vespidae) reveal evolutionary signatures of social life.</title>
        <authorList>
            <person name="Catto M.A."/>
            <person name="Caine P.B."/>
            <person name="Orr S.E."/>
            <person name="Hunt B.G."/>
            <person name="Goodisman M.A.D."/>
        </authorList>
    </citation>
    <scope>NUCLEOTIDE SEQUENCE [LARGE SCALE GENOMIC DNA]</scope>
    <source>
        <strain evidence="1">232</strain>
        <tissue evidence="1">Head and thorax</tissue>
    </source>
</reference>
<dbReference type="EMBL" id="JAYRBN010000059">
    <property type="protein sequence ID" value="KAL2741403.1"/>
    <property type="molecule type" value="Genomic_DNA"/>
</dbReference>
<evidence type="ECO:0000313" key="1">
    <source>
        <dbReference type="EMBL" id="KAL2741403.1"/>
    </source>
</evidence>
<comment type="caution">
    <text evidence="1">The sequence shown here is derived from an EMBL/GenBank/DDBJ whole genome shotgun (WGS) entry which is preliminary data.</text>
</comment>
<protein>
    <submittedName>
        <fullName evidence="1">Uncharacterized protein</fullName>
    </submittedName>
</protein>
<gene>
    <name evidence="1" type="ORF">V1477_010464</name>
</gene>
<sequence>MKTESFRDRTVDCWLPAGDLRVGVGRPSNLLIVFSMFKDLSGLILGRPLNPVSLLPSIFVSEFGRRSSSNETIDLVEFFVIPIDACSSLSNISKSTVLISLVLDKSPSVFPDLQGLVLGGGGACLVGQGGLGDLFNASATTCRLGLGGTGVTRIGCITCKKRKEGQGKRCLEIKVNSKR</sequence>
<dbReference type="Proteomes" id="UP001607303">
    <property type="component" value="Unassembled WGS sequence"/>
</dbReference>